<dbReference type="Gene3D" id="1.20.120.1750">
    <property type="match status" value="1"/>
</dbReference>
<accession>A0A074VLV7</accession>
<gene>
    <name evidence="1" type="ORF">M437DRAFT_30594</name>
</gene>
<dbReference type="AlphaFoldDB" id="A0A074VLV7"/>
<dbReference type="RefSeq" id="XP_040875655.1">
    <property type="nucleotide sequence ID" value="XM_041019185.1"/>
</dbReference>
<evidence type="ECO:0000313" key="2">
    <source>
        <dbReference type="Proteomes" id="UP000030672"/>
    </source>
</evidence>
<feature type="non-terminal residue" evidence="1">
    <location>
        <position position="92"/>
    </location>
</feature>
<organism evidence="1 2">
    <name type="scientific">Aureobasidium melanogenum (strain CBS 110374)</name>
    <name type="common">Aureobasidium pullulans var. melanogenum</name>
    <dbReference type="NCBI Taxonomy" id="1043003"/>
    <lineage>
        <taxon>Eukaryota</taxon>
        <taxon>Fungi</taxon>
        <taxon>Dikarya</taxon>
        <taxon>Ascomycota</taxon>
        <taxon>Pezizomycotina</taxon>
        <taxon>Dothideomycetes</taxon>
        <taxon>Dothideomycetidae</taxon>
        <taxon>Dothideales</taxon>
        <taxon>Saccotheciaceae</taxon>
        <taxon>Aureobasidium</taxon>
    </lineage>
</organism>
<feature type="non-terminal residue" evidence="1">
    <location>
        <position position="1"/>
    </location>
</feature>
<dbReference type="SUPFAM" id="SSF57850">
    <property type="entry name" value="RING/U-box"/>
    <property type="match status" value="1"/>
</dbReference>
<name>A0A074VLV7_AURM1</name>
<sequence length="92" mass="9653">TCGTVTCLSCKNSAHEGPCPDDEGLKAAVEAAEADGGKKCPACGEVVLRGPGCRHISGHSSCQHHWRFLCLADWEDCMGSCEGSHADATRVH</sequence>
<evidence type="ECO:0008006" key="3">
    <source>
        <dbReference type="Google" id="ProtNLM"/>
    </source>
</evidence>
<dbReference type="STRING" id="1043003.A0A074VLV7"/>
<proteinExistence type="predicted"/>
<dbReference type="Proteomes" id="UP000030672">
    <property type="component" value="Unassembled WGS sequence"/>
</dbReference>
<keyword evidence="2" id="KW-1185">Reference proteome</keyword>
<evidence type="ECO:0000313" key="1">
    <source>
        <dbReference type="EMBL" id="KEQ58632.1"/>
    </source>
</evidence>
<dbReference type="GeneID" id="63912558"/>
<protein>
    <recommendedName>
        <fullName evidence="3">RING-type domain-containing protein</fullName>
    </recommendedName>
</protein>
<dbReference type="EMBL" id="KL584853">
    <property type="protein sequence ID" value="KEQ58632.1"/>
    <property type="molecule type" value="Genomic_DNA"/>
</dbReference>
<reference evidence="1 2" key="1">
    <citation type="journal article" date="2014" name="BMC Genomics">
        <title>Genome sequencing of four Aureobasidium pullulans varieties: biotechnological potential, stress tolerance, and description of new species.</title>
        <authorList>
            <person name="Gostin Ar C."/>
            <person name="Ohm R.A."/>
            <person name="Kogej T."/>
            <person name="Sonjak S."/>
            <person name="Turk M."/>
            <person name="Zajc J."/>
            <person name="Zalar P."/>
            <person name="Grube M."/>
            <person name="Sun H."/>
            <person name="Han J."/>
            <person name="Sharma A."/>
            <person name="Chiniquy J."/>
            <person name="Ngan C.Y."/>
            <person name="Lipzen A."/>
            <person name="Barry K."/>
            <person name="Grigoriev I.V."/>
            <person name="Gunde-Cimerman N."/>
        </authorList>
    </citation>
    <scope>NUCLEOTIDE SEQUENCE [LARGE SCALE GENOMIC DNA]</scope>
    <source>
        <strain evidence="1 2">CBS 110374</strain>
    </source>
</reference>
<dbReference type="HOGENOM" id="CLU_2418930_0_0_1"/>